<evidence type="ECO:0000259" key="8">
    <source>
        <dbReference type="SMART" id="SM00237"/>
    </source>
</evidence>
<dbReference type="EMBL" id="VFON01000001">
    <property type="protein sequence ID" value="TQL43520.1"/>
    <property type="molecule type" value="Genomic_DNA"/>
</dbReference>
<proteinExistence type="predicted"/>
<dbReference type="SUPFAM" id="SSF52058">
    <property type="entry name" value="L domain-like"/>
    <property type="match status" value="1"/>
</dbReference>
<keyword evidence="1" id="KW-0433">Leucine-rich repeat</keyword>
<evidence type="ECO:0000256" key="7">
    <source>
        <dbReference type="SAM" id="SignalP"/>
    </source>
</evidence>
<feature type="signal peptide" evidence="7">
    <location>
        <begin position="1"/>
        <end position="39"/>
    </location>
</feature>
<feature type="region of interest" description="Disordered" evidence="5">
    <location>
        <begin position="1130"/>
        <end position="1187"/>
    </location>
</feature>
<organism evidence="9 10">
    <name type="scientific">Leucobacter komagatae</name>
    <dbReference type="NCBI Taxonomy" id="55969"/>
    <lineage>
        <taxon>Bacteria</taxon>
        <taxon>Bacillati</taxon>
        <taxon>Actinomycetota</taxon>
        <taxon>Actinomycetes</taxon>
        <taxon>Micrococcales</taxon>
        <taxon>Microbacteriaceae</taxon>
        <taxon>Leucobacter</taxon>
    </lineage>
</organism>
<evidence type="ECO:0000256" key="1">
    <source>
        <dbReference type="ARBA" id="ARBA00022614"/>
    </source>
</evidence>
<feature type="domain" description="Calx-beta" evidence="8">
    <location>
        <begin position="536"/>
        <end position="640"/>
    </location>
</feature>
<name>A0A542Y601_9MICO</name>
<keyword evidence="3" id="KW-0677">Repeat</keyword>
<sequence length="1221" mass="126775">MSRAQMKKIQGTRGLKRGRRLLAGVAAIAMLGGAGLATAAPALADNSATGTSVVQFTDTEMLACVNDKLGGGRPATEPVTHDDLNTIFGLSCSSQFAVTSLDGIEHAQKITNLFFAGGKHDFSAPGSLAAAAGMPKLNSLTLTDANVTNASFADVGDIAGLTTLSLTGSPEFSDLAPLGRLAKLSRLDVSRNVKLQDLSPLRDSTALRDFTASQNPLLVDLSPLGGLTSLTSVSVYKTAVETLEPLSELTNLTDISAGYTNVTTLEPLAKLVKMRNLSFDYAKLQSLAGIEDMAALRTLEVNYNSDIGDDIGALGDKPELSRIHMNAIGATSLKPLFGLTGLTSLQALGNGISSLEGFQDAPETASKGSFAVTAQRITGPEKYVPKGAKLFRHDATGQLANRDGSFPAPGGNLKPTPAPELPLINIEVIKAWPDLEYTFAEEGKSNDRFTGTVAMPIVWSSITSDDSATVPLGETWQHEVTFTDGFPMAVVTLSDTAPKWLSVTGAVLSGQPDAAGDWTFDVRVADALGNTMTQRFDITVPKPNTSFFEISEDQEVVADGDTKVEFEVSRTDAVENPYTGEASVRVRTADGTAKAGEHYEALDTTVTWGANDPEPVKTVSVKVFGGDAGSDEVALTVKLSDPTPDKFTELGGGFTTDLTIAYPQAEPSVFSISKPQLVTAAAKQPGHQPGDGEQDVTFTVTRADSETHPWKGDASVAVKITDPRAADGDDYSAVIPLTWKRGDTAEKEISITVKPGSAGDPKRLLALRVIAADPLDPYAKPATLPLSALTITYPKPDATSFAISADQGGLAGSKFSFEVSREDAAANPWTGEASVNVETKDGSAVAGTHYKARSERLTWAADDTAPKTVVVESLEVPAGDPERAFEVVLSDPEPSAFSLVADRGSATVTLKAAVPNPTVFAVGDDQRGAAGDVLTFAVSRSDAEVDPWTGEASVRVRTVDGSAVAGEHYEAVDAVVTWAAGDAAEKTVDVATTRVAAGDPERLFTLTLSDGAPAAYSELGRASARGTVSAAVPNATVFAVGDDQRGVAGDVLTFTLSRSDAEVDPWTGEASVRVRTVDGSAVAGEQYEAVDAVVTWAAGDAAEKTIDVLTTRVASGEPERSFTLTLTEPSEHTALGDRGSAIGTVTYEKGEAPGGDGDDDGGPGPKPGTDGDSGKAPGQQPGGPLANSGAGSLVWALTAGAGALALAAGGLILFARVRRTQ</sequence>
<keyword evidence="6" id="KW-1133">Transmembrane helix</keyword>
<feature type="domain" description="Calx-beta" evidence="8">
    <location>
        <begin position="908"/>
        <end position="1009"/>
    </location>
</feature>
<evidence type="ECO:0000256" key="2">
    <source>
        <dbReference type="ARBA" id="ARBA00022729"/>
    </source>
</evidence>
<dbReference type="PANTHER" id="PTHR46652">
    <property type="entry name" value="LEUCINE-RICH REPEAT AND IQ DOMAIN-CONTAINING PROTEIN 1-RELATED"/>
    <property type="match status" value="1"/>
</dbReference>
<dbReference type="InterPro" id="IPR038081">
    <property type="entry name" value="CalX-like_sf"/>
</dbReference>
<evidence type="ECO:0000256" key="3">
    <source>
        <dbReference type="ARBA" id="ARBA00022737"/>
    </source>
</evidence>
<dbReference type="Pfam" id="PF05345">
    <property type="entry name" value="He_PIG"/>
    <property type="match status" value="1"/>
</dbReference>
<evidence type="ECO:0000256" key="5">
    <source>
        <dbReference type="SAM" id="MobiDB-lite"/>
    </source>
</evidence>
<evidence type="ECO:0000313" key="9">
    <source>
        <dbReference type="EMBL" id="TQL43520.1"/>
    </source>
</evidence>
<gene>
    <name evidence="9" type="ORF">FB468_1542</name>
</gene>
<dbReference type="SUPFAM" id="SSF141072">
    <property type="entry name" value="CalX-like"/>
    <property type="match status" value="4"/>
</dbReference>
<keyword evidence="10" id="KW-1185">Reference proteome</keyword>
<accession>A0A542Y601</accession>
<feature type="transmembrane region" description="Helical" evidence="6">
    <location>
        <begin position="1193"/>
        <end position="1215"/>
    </location>
</feature>
<protein>
    <submittedName>
        <fullName evidence="9">Calx-beta domain-containing protein</fullName>
    </submittedName>
</protein>
<dbReference type="InterPro" id="IPR003644">
    <property type="entry name" value="Calx_beta"/>
</dbReference>
<dbReference type="InterPro" id="IPR050836">
    <property type="entry name" value="SDS22/Internalin_LRR"/>
</dbReference>
<comment type="caution">
    <text evidence="9">The sequence shown here is derived from an EMBL/GenBank/DDBJ whole genome shotgun (WGS) entry which is preliminary data.</text>
</comment>
<dbReference type="Gene3D" id="2.60.40.2030">
    <property type="match status" value="4"/>
</dbReference>
<dbReference type="Gene3D" id="3.80.10.10">
    <property type="entry name" value="Ribonuclease Inhibitor"/>
    <property type="match status" value="1"/>
</dbReference>
<dbReference type="RefSeq" id="WP_141886821.1">
    <property type="nucleotide sequence ID" value="NZ_BAAAUY010000002.1"/>
</dbReference>
<evidence type="ECO:0000256" key="6">
    <source>
        <dbReference type="SAM" id="Phobius"/>
    </source>
</evidence>
<dbReference type="GO" id="GO:0007154">
    <property type="term" value="P:cell communication"/>
    <property type="evidence" value="ECO:0007669"/>
    <property type="project" value="InterPro"/>
</dbReference>
<keyword evidence="2 7" id="KW-0732">Signal</keyword>
<keyword evidence="6" id="KW-0812">Transmembrane</keyword>
<evidence type="ECO:0000256" key="4">
    <source>
        <dbReference type="ARBA" id="ARBA00022837"/>
    </source>
</evidence>
<dbReference type="OrthoDB" id="4984616at2"/>
<dbReference type="SMART" id="SM00237">
    <property type="entry name" value="Calx_beta"/>
    <property type="match status" value="3"/>
</dbReference>
<dbReference type="PANTHER" id="PTHR46652:SF3">
    <property type="entry name" value="LEUCINE-RICH REPEAT-CONTAINING PROTEIN 9"/>
    <property type="match status" value="1"/>
</dbReference>
<dbReference type="Pfam" id="PF03160">
    <property type="entry name" value="Calx-beta"/>
    <property type="match status" value="4"/>
</dbReference>
<dbReference type="GO" id="GO:0016020">
    <property type="term" value="C:membrane"/>
    <property type="evidence" value="ECO:0007669"/>
    <property type="project" value="InterPro"/>
</dbReference>
<dbReference type="GO" id="GO:0005975">
    <property type="term" value="P:carbohydrate metabolic process"/>
    <property type="evidence" value="ECO:0007669"/>
    <property type="project" value="UniProtKB-ARBA"/>
</dbReference>
<feature type="domain" description="Calx-beta" evidence="8">
    <location>
        <begin position="1026"/>
        <end position="1127"/>
    </location>
</feature>
<keyword evidence="6" id="KW-0472">Membrane</keyword>
<dbReference type="Gene3D" id="2.60.40.10">
    <property type="entry name" value="Immunoglobulins"/>
    <property type="match status" value="1"/>
</dbReference>
<feature type="chain" id="PRO_5022029467" evidence="7">
    <location>
        <begin position="40"/>
        <end position="1221"/>
    </location>
</feature>
<dbReference type="InterPro" id="IPR032675">
    <property type="entry name" value="LRR_dom_sf"/>
</dbReference>
<reference evidence="9 10" key="1">
    <citation type="submission" date="2019-06" db="EMBL/GenBank/DDBJ databases">
        <title>Sequencing the genomes of 1000 actinobacteria strains.</title>
        <authorList>
            <person name="Klenk H.-P."/>
        </authorList>
    </citation>
    <scope>NUCLEOTIDE SEQUENCE [LARGE SCALE GENOMIC DNA]</scope>
    <source>
        <strain evidence="9 10">DSM 8803</strain>
    </source>
</reference>
<dbReference type="InterPro" id="IPR013783">
    <property type="entry name" value="Ig-like_fold"/>
</dbReference>
<dbReference type="Proteomes" id="UP000319094">
    <property type="component" value="Unassembled WGS sequence"/>
</dbReference>
<keyword evidence="4" id="KW-0106">Calcium</keyword>
<evidence type="ECO:0000313" key="10">
    <source>
        <dbReference type="Proteomes" id="UP000319094"/>
    </source>
</evidence>
<dbReference type="AlphaFoldDB" id="A0A542Y601"/>